<proteinExistence type="predicted"/>
<comment type="caution">
    <text evidence="1">The sequence shown here is derived from an EMBL/GenBank/DDBJ whole genome shotgun (WGS) entry which is preliminary data.</text>
</comment>
<dbReference type="Proteomes" id="UP000626092">
    <property type="component" value="Unassembled WGS sequence"/>
</dbReference>
<accession>A0A834H019</accession>
<sequence length="176" mass="19190">MKGEKHGDIGGEVPCSSLAVEIPFYAPERWTKYTFNTPTKIAIEEVHSLSLAEMEVAKSAYSRTQVQLCEVTVDDGAMDYLTLHWQELRQMESCICIVGGYVKVISSVHLLEFMVASLTAERDGENRKVAFNTLATGYKILAVATAIGNLDKEAVVRDGGVADEADRSEVEGGVEA</sequence>
<dbReference type="AlphaFoldDB" id="A0A834H019"/>
<reference evidence="1" key="1">
    <citation type="submission" date="2019-11" db="EMBL/GenBank/DDBJ databases">
        <authorList>
            <person name="Liu Y."/>
            <person name="Hou J."/>
            <person name="Li T.-Q."/>
            <person name="Guan C.-H."/>
            <person name="Wu X."/>
            <person name="Wu H.-Z."/>
            <person name="Ling F."/>
            <person name="Zhang R."/>
            <person name="Shi X.-G."/>
            <person name="Ren J.-P."/>
            <person name="Chen E.-F."/>
            <person name="Sun J.-M."/>
        </authorList>
    </citation>
    <scope>NUCLEOTIDE SEQUENCE</scope>
    <source>
        <strain evidence="1">Adult_tree_wgs_1</strain>
        <tissue evidence="1">Leaves</tissue>
    </source>
</reference>
<gene>
    <name evidence="1" type="ORF">RHSIM_Rhsim05G0160700</name>
</gene>
<evidence type="ECO:0000313" key="2">
    <source>
        <dbReference type="Proteomes" id="UP000626092"/>
    </source>
</evidence>
<organism evidence="1 2">
    <name type="scientific">Rhododendron simsii</name>
    <name type="common">Sims's rhododendron</name>
    <dbReference type="NCBI Taxonomy" id="118357"/>
    <lineage>
        <taxon>Eukaryota</taxon>
        <taxon>Viridiplantae</taxon>
        <taxon>Streptophyta</taxon>
        <taxon>Embryophyta</taxon>
        <taxon>Tracheophyta</taxon>
        <taxon>Spermatophyta</taxon>
        <taxon>Magnoliopsida</taxon>
        <taxon>eudicotyledons</taxon>
        <taxon>Gunneridae</taxon>
        <taxon>Pentapetalae</taxon>
        <taxon>asterids</taxon>
        <taxon>Ericales</taxon>
        <taxon>Ericaceae</taxon>
        <taxon>Ericoideae</taxon>
        <taxon>Rhodoreae</taxon>
        <taxon>Rhododendron</taxon>
    </lineage>
</organism>
<dbReference type="EMBL" id="WJXA01000005">
    <property type="protein sequence ID" value="KAF7142847.1"/>
    <property type="molecule type" value="Genomic_DNA"/>
</dbReference>
<name>A0A834H019_RHOSS</name>
<protein>
    <submittedName>
        <fullName evidence="1">Uncharacterized protein</fullName>
    </submittedName>
</protein>
<evidence type="ECO:0000313" key="1">
    <source>
        <dbReference type="EMBL" id="KAF7142847.1"/>
    </source>
</evidence>
<dbReference type="OrthoDB" id="205662at2759"/>
<keyword evidence="2" id="KW-1185">Reference proteome</keyword>